<feature type="domain" description="SAP" evidence="2">
    <location>
        <begin position="657"/>
        <end position="691"/>
    </location>
</feature>
<organism evidence="3">
    <name type="scientific">Panicum hallii</name>
    <dbReference type="NCBI Taxonomy" id="206008"/>
    <lineage>
        <taxon>Eukaryota</taxon>
        <taxon>Viridiplantae</taxon>
        <taxon>Streptophyta</taxon>
        <taxon>Embryophyta</taxon>
        <taxon>Tracheophyta</taxon>
        <taxon>Spermatophyta</taxon>
        <taxon>Magnoliopsida</taxon>
        <taxon>Liliopsida</taxon>
        <taxon>Poales</taxon>
        <taxon>Poaceae</taxon>
        <taxon>PACMAD clade</taxon>
        <taxon>Panicoideae</taxon>
        <taxon>Panicodae</taxon>
        <taxon>Paniceae</taxon>
        <taxon>Panicinae</taxon>
        <taxon>Panicum</taxon>
        <taxon>Panicum sect. Panicum</taxon>
    </lineage>
</organism>
<proteinExistence type="predicted"/>
<evidence type="ECO:0000313" key="3">
    <source>
        <dbReference type="EMBL" id="PVH31830.1"/>
    </source>
</evidence>
<feature type="region of interest" description="Disordered" evidence="1">
    <location>
        <begin position="391"/>
        <end position="471"/>
    </location>
</feature>
<dbReference type="SMART" id="SM00513">
    <property type="entry name" value="SAP"/>
    <property type="match status" value="1"/>
</dbReference>
<dbReference type="Proteomes" id="UP000243499">
    <property type="component" value="Chromosome 9"/>
</dbReference>
<feature type="compositionally biased region" description="Basic and acidic residues" evidence="1">
    <location>
        <begin position="435"/>
        <end position="453"/>
    </location>
</feature>
<reference evidence="3" key="1">
    <citation type="submission" date="2018-04" db="EMBL/GenBank/DDBJ databases">
        <title>WGS assembly of Panicum hallii.</title>
        <authorList>
            <person name="Lovell J."/>
            <person name="Jenkins J."/>
            <person name="Lowry D."/>
            <person name="Mamidi S."/>
            <person name="Sreedasyam A."/>
            <person name="Weng X."/>
            <person name="Barry K."/>
            <person name="Bonette J."/>
            <person name="Campitelli B."/>
            <person name="Daum C."/>
            <person name="Gordon S."/>
            <person name="Gould B."/>
            <person name="Lipzen A."/>
            <person name="Macqueen A."/>
            <person name="Palacio-Mejia J."/>
            <person name="Plott C."/>
            <person name="Shakirov E."/>
            <person name="Shu S."/>
            <person name="Yoshinaga Y."/>
            <person name="Zane M."/>
            <person name="Rokhsar D."/>
            <person name="Grimwood J."/>
            <person name="Schmutz J."/>
            <person name="Juenger T."/>
        </authorList>
    </citation>
    <scope>NUCLEOTIDE SEQUENCE [LARGE SCALE GENOMIC DNA]</scope>
    <source>
        <strain evidence="3">FIL2</strain>
    </source>
</reference>
<gene>
    <name evidence="3" type="ORF">PAHAL_9G243500</name>
</gene>
<evidence type="ECO:0000259" key="2">
    <source>
        <dbReference type="SMART" id="SM00513"/>
    </source>
</evidence>
<sequence length="692" mass="75880">MFRNKVLVRAAAASPSSSSPLPPFLLRQLSLSAAAAPIAALDLEILCCRLSRRHRLACLPQPPADALLVFQGCQSREAAEAVSEIAAAFPGATVGEEEELVCSGELVAKAVGCELRSMMLEHGWTCLGESIYVDSKFHQSEERTDLSAVNVEVRLGRNDDFEFVVSPDAFRYTSHKISDVASPNIIETFQHSNEVVLDICNFLTVCTTLPALQEGHVIGYSKMLPSEQCLDKFIELCLFKHGLDTDYNYHVAVKLTDGASLEMKWWPSSLVLQGPGLQPALKSIRVSKAMSALQSFVELLKAWSFFGHNKLIIKEQVLLNCSSTLPTWDKAASNLILHSSKNDNIENLDLGHTNIMSKGQSFILDFRTPKPAVLCSLRAKLLNTEVHKAAHSSGDNANLSGASPINDDFQSQLVTPNSSYKSQATLLKPSFSRSKPAEKRKLRHSSEHPDADNSNKSSHPDAVANHANPVSSSSAILDMQVIQVSENLGRNHAELLKARSHGGGRITRTQQDYLETKNLDTRRKSKDYTPSIQEVTKAIPDIAKNVLTTKVTNTKLNSVVAKNEVTAEAKRKANQDLGNTMLTAVTTQKTIPEVVKNEFAIKARDNQNDDLNKKVSKSRAKAVDKDLLNSTRTKAKPDVASEELIAKVVDHHRRGELRLLTVADLKCFLSAKKAKVGGTKCVLIQRVTELLA</sequence>
<dbReference type="Gramene" id="PVH31830">
    <property type="protein sequence ID" value="PVH31830"/>
    <property type="gene ID" value="PAHAL_9G243500"/>
</dbReference>
<dbReference type="AlphaFoldDB" id="A0A2T8I2D1"/>
<evidence type="ECO:0000256" key="1">
    <source>
        <dbReference type="SAM" id="MobiDB-lite"/>
    </source>
</evidence>
<dbReference type="InterPro" id="IPR003034">
    <property type="entry name" value="SAP_dom"/>
</dbReference>
<dbReference type="EMBL" id="CM008054">
    <property type="protein sequence ID" value="PVH31830.1"/>
    <property type="molecule type" value="Genomic_DNA"/>
</dbReference>
<name>A0A2T8I2D1_9POAL</name>
<accession>A0A2T8I2D1</accession>
<feature type="compositionally biased region" description="Polar residues" evidence="1">
    <location>
        <begin position="393"/>
        <end position="425"/>
    </location>
</feature>
<protein>
    <recommendedName>
        <fullName evidence="2">SAP domain-containing protein</fullName>
    </recommendedName>
</protein>